<dbReference type="AlphaFoldDB" id="A0A921ENE2"/>
<proteinExistence type="predicted"/>
<accession>A0A921ENE2</accession>
<dbReference type="Gene3D" id="3.20.20.210">
    <property type="match status" value="1"/>
</dbReference>
<organism evidence="1 2">
    <name type="scientific">Tessaracoccus flavescens</name>
    <dbReference type="NCBI Taxonomy" id="399497"/>
    <lineage>
        <taxon>Bacteria</taxon>
        <taxon>Bacillati</taxon>
        <taxon>Actinomycetota</taxon>
        <taxon>Actinomycetes</taxon>
        <taxon>Propionibacteriales</taxon>
        <taxon>Propionibacteriaceae</taxon>
        <taxon>Tessaracoccus</taxon>
    </lineage>
</organism>
<protein>
    <submittedName>
        <fullName evidence="1">Methionine synthase</fullName>
    </submittedName>
</protein>
<evidence type="ECO:0000313" key="1">
    <source>
        <dbReference type="EMBL" id="HJE51404.1"/>
    </source>
</evidence>
<dbReference type="SUPFAM" id="SSF51726">
    <property type="entry name" value="UROD/MetE-like"/>
    <property type="match status" value="1"/>
</dbReference>
<comment type="caution">
    <text evidence="1">The sequence shown here is derived from an EMBL/GenBank/DDBJ whole genome shotgun (WGS) entry which is preliminary data.</text>
</comment>
<reference evidence="1" key="1">
    <citation type="journal article" date="2021" name="PeerJ">
        <title>Extensive microbial diversity within the chicken gut microbiome revealed by metagenomics and culture.</title>
        <authorList>
            <person name="Gilroy R."/>
            <person name="Ravi A."/>
            <person name="Getino M."/>
            <person name="Pursley I."/>
            <person name="Horton D.L."/>
            <person name="Alikhan N.F."/>
            <person name="Baker D."/>
            <person name="Gharbi K."/>
            <person name="Hall N."/>
            <person name="Watson M."/>
            <person name="Adriaenssens E.M."/>
            <person name="Foster-Nyarko E."/>
            <person name="Jarju S."/>
            <person name="Secka A."/>
            <person name="Antonio M."/>
            <person name="Oren A."/>
            <person name="Chaudhuri R.R."/>
            <person name="La Ragione R."/>
            <person name="Hildebrand F."/>
            <person name="Pallen M.J."/>
        </authorList>
    </citation>
    <scope>NUCLEOTIDE SEQUENCE</scope>
    <source>
        <strain evidence="1">ChiGjej3B3-7470</strain>
    </source>
</reference>
<sequence>MIQITAAGSVPGDDFRGALKAMAEALPEVLPFPELPARGAGSAMIGRALGLINGLAFDLQPAGWRLTDHSDAQHRRARAQWRSDLDDVEELLQGFDGVLKVGVAGPWTLAASVERPAGDRLLADHGARRELAEALAEGVAGIKAELARRVPGATVWLQVDEPALVAVAEGQIPTASGFSRHRRVDAPELVAALQPFGDGSALHCCSPGRWFDVARRAGFAAVSVDAQLVDLDDLARWLDEGRTAILGVVDTAHATRQGVDDLVRTSLGILRQLQLDPGDTIMLGTACGLAGWNQRDVLPQLEALRRAAELVDESVARG</sequence>
<dbReference type="Proteomes" id="UP000712713">
    <property type="component" value="Unassembled WGS sequence"/>
</dbReference>
<dbReference type="InterPro" id="IPR038071">
    <property type="entry name" value="UROD/MetE-like_sf"/>
</dbReference>
<gene>
    <name evidence="1" type="ORF">K8V15_05420</name>
</gene>
<reference evidence="1" key="2">
    <citation type="submission" date="2021-09" db="EMBL/GenBank/DDBJ databases">
        <authorList>
            <person name="Gilroy R."/>
        </authorList>
    </citation>
    <scope>NUCLEOTIDE SEQUENCE</scope>
    <source>
        <strain evidence="1">ChiGjej3B3-7470</strain>
    </source>
</reference>
<evidence type="ECO:0000313" key="2">
    <source>
        <dbReference type="Proteomes" id="UP000712713"/>
    </source>
</evidence>
<name>A0A921ENE2_9ACTN</name>
<dbReference type="EMBL" id="DYZF01000132">
    <property type="protein sequence ID" value="HJE51404.1"/>
    <property type="molecule type" value="Genomic_DNA"/>
</dbReference>